<gene>
    <name evidence="3" type="ORF">E3A20_24030</name>
</gene>
<dbReference type="Pfam" id="PF01370">
    <property type="entry name" value="Epimerase"/>
    <property type="match status" value="1"/>
</dbReference>
<dbReference type="InterPro" id="IPR001509">
    <property type="entry name" value="Epimerase_deHydtase"/>
</dbReference>
<comment type="caution">
    <text evidence="3">The sequence shown here is derived from an EMBL/GenBank/DDBJ whole genome shotgun (WGS) entry which is preliminary data.</text>
</comment>
<evidence type="ECO:0000259" key="2">
    <source>
        <dbReference type="Pfam" id="PF01370"/>
    </source>
</evidence>
<reference evidence="3 4" key="2">
    <citation type="submission" date="2019-08" db="EMBL/GenBank/DDBJ databases">
        <authorList>
            <person name="Henke P."/>
        </authorList>
    </citation>
    <scope>NUCLEOTIDE SEQUENCE [LARGE SCALE GENOMIC DNA]</scope>
    <source>
        <strain evidence="3">Phe10_nw2017</strain>
    </source>
</reference>
<dbReference type="AlphaFoldDB" id="A0A5C6M1I9"/>
<evidence type="ECO:0000313" key="4">
    <source>
        <dbReference type="Proteomes" id="UP000321083"/>
    </source>
</evidence>
<protein>
    <submittedName>
        <fullName evidence="3">NAD-dependent epimerase</fullName>
    </submittedName>
</protein>
<proteinExistence type="inferred from homology"/>
<dbReference type="PRINTS" id="PR01713">
    <property type="entry name" value="NUCEPIMERASE"/>
</dbReference>
<dbReference type="Proteomes" id="UP000321083">
    <property type="component" value="Unassembled WGS sequence"/>
</dbReference>
<name>A0A5C6M1I9_9PLAN</name>
<accession>A0A5C6M1I9</accession>
<keyword evidence="4" id="KW-1185">Reference proteome</keyword>
<dbReference type="EMBL" id="SRHE01000654">
    <property type="protein sequence ID" value="TWW08468.1"/>
    <property type="molecule type" value="Genomic_DNA"/>
</dbReference>
<dbReference type="Gene3D" id="3.40.50.720">
    <property type="entry name" value="NAD(P)-binding Rossmann-like Domain"/>
    <property type="match status" value="1"/>
</dbReference>
<organism evidence="3 4">
    <name type="scientific">Planctomyces bekefii</name>
    <dbReference type="NCBI Taxonomy" id="1653850"/>
    <lineage>
        <taxon>Bacteria</taxon>
        <taxon>Pseudomonadati</taxon>
        <taxon>Planctomycetota</taxon>
        <taxon>Planctomycetia</taxon>
        <taxon>Planctomycetales</taxon>
        <taxon>Planctomycetaceae</taxon>
        <taxon>Planctomyces</taxon>
    </lineage>
</organism>
<dbReference type="PANTHER" id="PTHR43000">
    <property type="entry name" value="DTDP-D-GLUCOSE 4,6-DEHYDRATASE-RELATED"/>
    <property type="match status" value="1"/>
</dbReference>
<dbReference type="SUPFAM" id="SSF51735">
    <property type="entry name" value="NAD(P)-binding Rossmann-fold domains"/>
    <property type="match status" value="1"/>
</dbReference>
<comment type="similarity">
    <text evidence="1">Belongs to the NAD(P)-dependent epimerase/dehydratase family.</text>
</comment>
<reference evidence="3 4" key="1">
    <citation type="submission" date="2019-08" db="EMBL/GenBank/DDBJ databases">
        <title>100 year-old enigma solved: identification of Planctomyces bekefii, the type genus and species of the phylum Planctomycetes.</title>
        <authorList>
            <person name="Svetlana D.N."/>
            <person name="Overmann J."/>
        </authorList>
    </citation>
    <scope>NUCLEOTIDE SEQUENCE [LARGE SCALE GENOMIC DNA]</scope>
    <source>
        <strain evidence="3">Phe10_nw2017</strain>
    </source>
</reference>
<evidence type="ECO:0000256" key="1">
    <source>
        <dbReference type="ARBA" id="ARBA00007637"/>
    </source>
</evidence>
<sequence>MKNLATKIPEEPPLRFRGARVLITGGAGFIGSTLAIRLVQHGAHVTILDSLIPEYGGNLFNLQPVSEQVRLHITDVRNQHGLQHLLRDQDFLFNLAGQTSHMDSMTDPQTDLEINCRAQLSLLEVCRAVNNRVRLVYASTRQIYGKPDRLPVDETHPLRPVDVNGINKLAGEFYHLLYSDVYGIPATVLRLTNTYGPRMRIRDARQTFVGVWIRRLLEGQPFDVWGGQQLRDFTWVEDCVDALLLAAVHPETPGKCLNLGGCQPVSLLQLAELLVQCHGSGSFVVREFPADRKKIDIGDFYSDDSAFRRLTGWQPATSLASGLEMTVAYFRKHLQFYV</sequence>
<evidence type="ECO:0000313" key="3">
    <source>
        <dbReference type="EMBL" id="TWW08468.1"/>
    </source>
</evidence>
<dbReference type="Gene3D" id="3.90.25.10">
    <property type="entry name" value="UDP-galactose 4-epimerase, domain 1"/>
    <property type="match status" value="1"/>
</dbReference>
<feature type="domain" description="NAD-dependent epimerase/dehydratase" evidence="2">
    <location>
        <begin position="21"/>
        <end position="260"/>
    </location>
</feature>
<dbReference type="InterPro" id="IPR036291">
    <property type="entry name" value="NAD(P)-bd_dom_sf"/>
</dbReference>